<organism evidence="1">
    <name type="scientific">Arundo donax</name>
    <name type="common">Giant reed</name>
    <name type="synonym">Donax arundinaceus</name>
    <dbReference type="NCBI Taxonomy" id="35708"/>
    <lineage>
        <taxon>Eukaryota</taxon>
        <taxon>Viridiplantae</taxon>
        <taxon>Streptophyta</taxon>
        <taxon>Embryophyta</taxon>
        <taxon>Tracheophyta</taxon>
        <taxon>Spermatophyta</taxon>
        <taxon>Magnoliopsida</taxon>
        <taxon>Liliopsida</taxon>
        <taxon>Poales</taxon>
        <taxon>Poaceae</taxon>
        <taxon>PACMAD clade</taxon>
        <taxon>Arundinoideae</taxon>
        <taxon>Arundineae</taxon>
        <taxon>Arundo</taxon>
    </lineage>
</organism>
<dbReference type="EMBL" id="GBRH01220258">
    <property type="protein sequence ID" value="JAD77637.1"/>
    <property type="molecule type" value="Transcribed_RNA"/>
</dbReference>
<evidence type="ECO:0000313" key="1">
    <source>
        <dbReference type="EMBL" id="JAD77637.1"/>
    </source>
</evidence>
<reference evidence="1" key="1">
    <citation type="submission" date="2014-09" db="EMBL/GenBank/DDBJ databases">
        <authorList>
            <person name="Magalhaes I.L.F."/>
            <person name="Oliveira U."/>
            <person name="Santos F.R."/>
            <person name="Vidigal T.H.D.A."/>
            <person name="Brescovit A.D."/>
            <person name="Santos A.J."/>
        </authorList>
    </citation>
    <scope>NUCLEOTIDE SEQUENCE</scope>
    <source>
        <tissue evidence="1">Shoot tissue taken approximately 20 cm above the soil surface</tissue>
    </source>
</reference>
<reference evidence="1" key="2">
    <citation type="journal article" date="2015" name="Data Brief">
        <title>Shoot transcriptome of the giant reed, Arundo donax.</title>
        <authorList>
            <person name="Barrero R.A."/>
            <person name="Guerrero F.D."/>
            <person name="Moolhuijzen P."/>
            <person name="Goolsby J.A."/>
            <person name="Tidwell J."/>
            <person name="Bellgard S.E."/>
            <person name="Bellgard M.I."/>
        </authorList>
    </citation>
    <scope>NUCLEOTIDE SEQUENCE</scope>
    <source>
        <tissue evidence="1">Shoot tissue taken approximately 20 cm above the soil surface</tissue>
    </source>
</reference>
<name>A0A0A9D1N6_ARUDO</name>
<protein>
    <submittedName>
        <fullName evidence="1">Uncharacterized protein</fullName>
    </submittedName>
</protein>
<proteinExistence type="predicted"/>
<dbReference type="AlphaFoldDB" id="A0A0A9D1N6"/>
<sequence>MFSTLYFSVLIMCQKYNRLGAAKANSSNMKNSWWLSPAH</sequence>
<accession>A0A0A9D1N6</accession>